<keyword evidence="3" id="KW-1185">Reference proteome</keyword>
<dbReference type="Proteomes" id="UP001549691">
    <property type="component" value="Unassembled WGS sequence"/>
</dbReference>
<gene>
    <name evidence="2" type="ORF">ABXR19_14825</name>
</gene>
<feature type="transmembrane region" description="Helical" evidence="1">
    <location>
        <begin position="6"/>
        <end position="29"/>
    </location>
</feature>
<keyword evidence="1" id="KW-1133">Transmembrane helix</keyword>
<evidence type="ECO:0000313" key="2">
    <source>
        <dbReference type="EMBL" id="MET7015459.1"/>
    </source>
</evidence>
<organism evidence="2 3">
    <name type="scientific">Uliginosibacterium flavum</name>
    <dbReference type="NCBI Taxonomy" id="1396831"/>
    <lineage>
        <taxon>Bacteria</taxon>
        <taxon>Pseudomonadati</taxon>
        <taxon>Pseudomonadota</taxon>
        <taxon>Betaproteobacteria</taxon>
        <taxon>Rhodocyclales</taxon>
        <taxon>Zoogloeaceae</taxon>
        <taxon>Uliginosibacterium</taxon>
    </lineage>
</organism>
<keyword evidence="1" id="KW-0472">Membrane</keyword>
<protein>
    <submittedName>
        <fullName evidence="2">Uncharacterized protein</fullName>
    </submittedName>
</protein>
<sequence length="46" mass="5171">MNEITTILSVSLGALLAAILLATLVYWYVRDINQKKHAILRNYPIG</sequence>
<name>A0ABV2TNE8_9RHOO</name>
<dbReference type="RefSeq" id="WP_354601918.1">
    <property type="nucleotide sequence ID" value="NZ_JBEWZI010000017.1"/>
</dbReference>
<comment type="caution">
    <text evidence="2">The sequence shown here is derived from an EMBL/GenBank/DDBJ whole genome shotgun (WGS) entry which is preliminary data.</text>
</comment>
<evidence type="ECO:0000256" key="1">
    <source>
        <dbReference type="SAM" id="Phobius"/>
    </source>
</evidence>
<accession>A0ABV2TNE8</accession>
<dbReference type="EMBL" id="JBEWZI010000017">
    <property type="protein sequence ID" value="MET7015459.1"/>
    <property type="molecule type" value="Genomic_DNA"/>
</dbReference>
<keyword evidence="1" id="KW-0812">Transmembrane</keyword>
<evidence type="ECO:0000313" key="3">
    <source>
        <dbReference type="Proteomes" id="UP001549691"/>
    </source>
</evidence>
<reference evidence="2 3" key="1">
    <citation type="submission" date="2024-07" db="EMBL/GenBank/DDBJ databases">
        <title>Uliginosibacterium flavum JJ3220;KACC:17644.</title>
        <authorList>
            <person name="Kim M.K."/>
        </authorList>
    </citation>
    <scope>NUCLEOTIDE SEQUENCE [LARGE SCALE GENOMIC DNA]</scope>
    <source>
        <strain evidence="2 3">KACC:17644</strain>
    </source>
</reference>
<proteinExistence type="predicted"/>